<protein>
    <submittedName>
        <fullName evidence="2">Uncharacterized protein</fullName>
    </submittedName>
</protein>
<sequence>MAARQVPALVAAVLGGRPPAARPPPPLWVAAGFCQAPSVTLCSASEGDGDGAGLHSQDRSTGATRSPASEALTAEERRIADLHAAACACPYGQVNVKDPAKKKQFNSCFYV</sequence>
<feature type="region of interest" description="Disordered" evidence="1">
    <location>
        <begin position="45"/>
        <end position="71"/>
    </location>
</feature>
<dbReference type="Proteomes" id="UP000550707">
    <property type="component" value="Unassembled WGS sequence"/>
</dbReference>
<keyword evidence="3" id="KW-1185">Reference proteome</keyword>
<name>A0A7J8BLK2_MOLMO</name>
<proteinExistence type="predicted"/>
<dbReference type="AlphaFoldDB" id="A0A7J8BLK2"/>
<evidence type="ECO:0000313" key="2">
    <source>
        <dbReference type="EMBL" id="KAF6399592.1"/>
    </source>
</evidence>
<organism evidence="2 3">
    <name type="scientific">Molossus molossus</name>
    <name type="common">Pallas' mastiff bat</name>
    <name type="synonym">Vespertilio molossus</name>
    <dbReference type="NCBI Taxonomy" id="27622"/>
    <lineage>
        <taxon>Eukaryota</taxon>
        <taxon>Metazoa</taxon>
        <taxon>Chordata</taxon>
        <taxon>Craniata</taxon>
        <taxon>Vertebrata</taxon>
        <taxon>Euteleostomi</taxon>
        <taxon>Mammalia</taxon>
        <taxon>Eutheria</taxon>
        <taxon>Laurasiatheria</taxon>
        <taxon>Chiroptera</taxon>
        <taxon>Yangochiroptera</taxon>
        <taxon>Molossidae</taxon>
        <taxon>Molossus</taxon>
    </lineage>
</organism>
<comment type="caution">
    <text evidence="2">The sequence shown here is derived from an EMBL/GenBank/DDBJ whole genome shotgun (WGS) entry which is preliminary data.</text>
</comment>
<accession>A0A7J8BLK2</accession>
<reference evidence="2 3" key="1">
    <citation type="journal article" date="2020" name="Nature">
        <title>Six reference-quality genomes reveal evolution of bat adaptations.</title>
        <authorList>
            <person name="Jebb D."/>
            <person name="Huang Z."/>
            <person name="Pippel M."/>
            <person name="Hughes G.M."/>
            <person name="Lavrichenko K."/>
            <person name="Devanna P."/>
            <person name="Winkler S."/>
            <person name="Jermiin L.S."/>
            <person name="Skirmuntt E.C."/>
            <person name="Katzourakis A."/>
            <person name="Burkitt-Gray L."/>
            <person name="Ray D.A."/>
            <person name="Sullivan K.A.M."/>
            <person name="Roscito J.G."/>
            <person name="Kirilenko B.M."/>
            <person name="Davalos L.M."/>
            <person name="Corthals A.P."/>
            <person name="Power M.L."/>
            <person name="Jones G."/>
            <person name="Ransome R.D."/>
            <person name="Dechmann D.K.N."/>
            <person name="Locatelli A.G."/>
            <person name="Puechmaille S.J."/>
            <person name="Fedrigo O."/>
            <person name="Jarvis E.D."/>
            <person name="Hiller M."/>
            <person name="Vernes S.C."/>
            <person name="Myers E.W."/>
            <person name="Teeling E.C."/>
        </authorList>
    </citation>
    <scope>NUCLEOTIDE SEQUENCE [LARGE SCALE GENOMIC DNA]</scope>
    <source>
        <strain evidence="2">MMolMol1</strain>
        <tissue evidence="2">Muscle</tissue>
    </source>
</reference>
<evidence type="ECO:0000313" key="3">
    <source>
        <dbReference type="Proteomes" id="UP000550707"/>
    </source>
</evidence>
<gene>
    <name evidence="2" type="ORF">HJG59_001791</name>
</gene>
<evidence type="ECO:0000256" key="1">
    <source>
        <dbReference type="SAM" id="MobiDB-lite"/>
    </source>
</evidence>
<dbReference type="EMBL" id="JACASF010000023">
    <property type="protein sequence ID" value="KAF6399592.1"/>
    <property type="molecule type" value="Genomic_DNA"/>
</dbReference>